<name>A0A397W5X3_9GLOM</name>
<evidence type="ECO:0000313" key="2">
    <source>
        <dbReference type="EMBL" id="RIB30130.1"/>
    </source>
</evidence>
<dbReference type="AlphaFoldDB" id="A0A397W5X3"/>
<evidence type="ECO:0000313" key="3">
    <source>
        <dbReference type="Proteomes" id="UP000266673"/>
    </source>
</evidence>
<organism evidence="2 3">
    <name type="scientific">Gigaspora rosea</name>
    <dbReference type="NCBI Taxonomy" id="44941"/>
    <lineage>
        <taxon>Eukaryota</taxon>
        <taxon>Fungi</taxon>
        <taxon>Fungi incertae sedis</taxon>
        <taxon>Mucoromycota</taxon>
        <taxon>Glomeromycotina</taxon>
        <taxon>Glomeromycetes</taxon>
        <taxon>Diversisporales</taxon>
        <taxon>Gigasporaceae</taxon>
        <taxon>Gigaspora</taxon>
    </lineage>
</organism>
<keyword evidence="1" id="KW-0732">Signal</keyword>
<evidence type="ECO:0008006" key="4">
    <source>
        <dbReference type="Google" id="ProtNLM"/>
    </source>
</evidence>
<feature type="signal peptide" evidence="1">
    <location>
        <begin position="1"/>
        <end position="20"/>
    </location>
</feature>
<proteinExistence type="predicted"/>
<accession>A0A397W5X3</accession>
<feature type="chain" id="PRO_5017281748" description="Secreted protein" evidence="1">
    <location>
        <begin position="21"/>
        <end position="208"/>
    </location>
</feature>
<keyword evidence="3" id="KW-1185">Reference proteome</keyword>
<comment type="caution">
    <text evidence="2">The sequence shown here is derived from an EMBL/GenBank/DDBJ whole genome shotgun (WGS) entry which is preliminary data.</text>
</comment>
<gene>
    <name evidence="2" type="ORF">C2G38_605922</name>
</gene>
<reference evidence="2 3" key="1">
    <citation type="submission" date="2018-06" db="EMBL/GenBank/DDBJ databases">
        <title>Comparative genomics reveals the genomic features of Rhizophagus irregularis, R. cerebriforme, R. diaphanum and Gigaspora rosea, and their symbiotic lifestyle signature.</title>
        <authorList>
            <person name="Morin E."/>
            <person name="San Clemente H."/>
            <person name="Chen E.C.H."/>
            <person name="De La Providencia I."/>
            <person name="Hainaut M."/>
            <person name="Kuo A."/>
            <person name="Kohler A."/>
            <person name="Murat C."/>
            <person name="Tang N."/>
            <person name="Roy S."/>
            <person name="Loubradou J."/>
            <person name="Henrissat B."/>
            <person name="Grigoriev I.V."/>
            <person name="Corradi N."/>
            <person name="Roux C."/>
            <person name="Martin F.M."/>
        </authorList>
    </citation>
    <scope>NUCLEOTIDE SEQUENCE [LARGE SCALE GENOMIC DNA]</scope>
    <source>
        <strain evidence="2 3">DAOM 194757</strain>
    </source>
</reference>
<protein>
    <recommendedName>
        <fullName evidence="4">Secreted protein</fullName>
    </recommendedName>
</protein>
<evidence type="ECO:0000256" key="1">
    <source>
        <dbReference type="SAM" id="SignalP"/>
    </source>
</evidence>
<dbReference type="OrthoDB" id="2418620at2759"/>
<dbReference type="EMBL" id="QKWP01000020">
    <property type="protein sequence ID" value="RIB30130.1"/>
    <property type="molecule type" value="Genomic_DNA"/>
</dbReference>
<dbReference type="Proteomes" id="UP000266673">
    <property type="component" value="Unassembled WGS sequence"/>
</dbReference>
<sequence length="208" mass="23200">MFIRSVYAFFLVAITSVVIGIPLERSPDIVINSGISLIKRDSYPNCTNQRYPFYQSSYCATSTIVTITCASAENSNLSFILRQDCRPYENCIDYVDQQNVSRGMCADSKNIRKWKNKDSNSRTCSENEAYGASDGKDLILGVTTYATTNNPIRVQMLEAFMSGNSLGRLFNQYNYTKIIKNYDGNSTIKYCFTAGTTKKVTALAAAFG</sequence>